<feature type="compositionally biased region" description="Polar residues" evidence="1">
    <location>
        <begin position="339"/>
        <end position="350"/>
    </location>
</feature>
<dbReference type="PANTHER" id="PTHR33734">
    <property type="entry name" value="LYSM DOMAIN-CONTAINING GPI-ANCHORED PROTEIN 2"/>
    <property type="match status" value="1"/>
</dbReference>
<dbReference type="SUPFAM" id="SSF53822">
    <property type="entry name" value="Periplasmic binding protein-like I"/>
    <property type="match status" value="1"/>
</dbReference>
<feature type="region of interest" description="Disordered" evidence="1">
    <location>
        <begin position="336"/>
        <end position="357"/>
    </location>
</feature>
<organism evidence="4 5">
    <name type="scientific">Mangrovibacterium diazotrophicum</name>
    <dbReference type="NCBI Taxonomy" id="1261403"/>
    <lineage>
        <taxon>Bacteria</taxon>
        <taxon>Pseudomonadati</taxon>
        <taxon>Bacteroidota</taxon>
        <taxon>Bacteroidia</taxon>
        <taxon>Marinilabiliales</taxon>
        <taxon>Prolixibacteraceae</taxon>
        <taxon>Mangrovibacterium</taxon>
    </lineage>
</organism>
<gene>
    <name evidence="4" type="ORF">BC643_0059</name>
</gene>
<dbReference type="PROSITE" id="PS51782">
    <property type="entry name" value="LYSM"/>
    <property type="match status" value="5"/>
</dbReference>
<dbReference type="InterPro" id="IPR036779">
    <property type="entry name" value="LysM_dom_sf"/>
</dbReference>
<dbReference type="EMBL" id="RAPN01000001">
    <property type="protein sequence ID" value="RKD89727.1"/>
    <property type="molecule type" value="Genomic_DNA"/>
</dbReference>
<keyword evidence="5" id="KW-1185">Reference proteome</keyword>
<feature type="chain" id="PRO_5019092291" evidence="2">
    <location>
        <begin position="20"/>
        <end position="788"/>
    </location>
</feature>
<dbReference type="Gene3D" id="3.10.350.10">
    <property type="entry name" value="LysM domain"/>
    <property type="match status" value="5"/>
</dbReference>
<dbReference type="RefSeq" id="WP_120271182.1">
    <property type="nucleotide sequence ID" value="NZ_RAPN01000001.1"/>
</dbReference>
<dbReference type="SMART" id="SM00257">
    <property type="entry name" value="LysM"/>
    <property type="match status" value="5"/>
</dbReference>
<name>A0A419W2L5_9BACT</name>
<evidence type="ECO:0000256" key="1">
    <source>
        <dbReference type="SAM" id="MobiDB-lite"/>
    </source>
</evidence>
<accession>A0A419W2L5</accession>
<dbReference type="Proteomes" id="UP000283387">
    <property type="component" value="Unassembled WGS sequence"/>
</dbReference>
<feature type="domain" description="LysM" evidence="3">
    <location>
        <begin position="156"/>
        <end position="199"/>
    </location>
</feature>
<dbReference type="AlphaFoldDB" id="A0A419W2L5"/>
<protein>
    <submittedName>
        <fullName evidence="4">ABC-type branched-subunit amino acid transport system substrate-binding protein</fullName>
    </submittedName>
</protein>
<dbReference type="InterPro" id="IPR018392">
    <property type="entry name" value="LysM"/>
</dbReference>
<dbReference type="SUPFAM" id="SSF54106">
    <property type="entry name" value="LysM domain"/>
    <property type="match status" value="5"/>
</dbReference>
<sequence>MKYHAFVLAFTLSCFVAVAQPNSDNSQYVSYKVQQGETVFSISKAFNVSQDELIAANPSLKAGLRTGQMLQIPAGANSQQEEQPSFLTYKVKRGNTLHYIAMRFGVTVEDILKYNPDAKKGISKGDVLRIPDKDDLARIKAQTKVVAPTVVEPTTTKHIVKPGETLYGISRQYEVAISDILSLNPEAGKGLGVGMVLQIPALQTQAQQPVQPVVDPNQAFDPGSFFVHLVESGETFWSLERKYNTTRQELEAYNPVLVEGLKTGLRIRIPYKSVPNFEVVPDNDSAFDKHTVVRGETVYGLAKRYNVSIAELKKVNPVLDYRGLVEGETVLIPKEDQKFVSSTPENPSTESYDDNSEEDNFRYSLEFSSEDMPAVCQPNPAARFEEYNVALLLPLYLPANDTINRVKVLPDPQSPDYEQQKQMMADSFAIREDRMIYARSESFLQFYEGVLVAVDSLKKAGMNVKLHVFDTNQSAAQVQTILYKPEFRNIDLIIGPVFPELQGPVAEYARMKGIPMVSPLSSSGNLEETNPYYFKINPSKEYLIQKTAAYIADEYFDKNLIVLSMGNYQNLPEAQLVNLTREKFFFSPYREQSKQVLFHEYNLQQEGALGLTRILSKDQENVFIIPSETEAQVSVAVTNLNAAAENYPVTLIGLSSFQRFKSIQTEYYHHVHMNTLSPYYVDYKAPAVNDFIRKFRRNFADEPNQFSFQGYDVGFYFMSALFNYGKDFIGCLPYHRVKLTQGEFYFEKVNRTGGYMNEGLFILNYEPDYTIRLKGTTGKSLYQYSETN</sequence>
<comment type="caution">
    <text evidence="4">The sequence shown here is derived from an EMBL/GenBank/DDBJ whole genome shotgun (WGS) entry which is preliminary data.</text>
</comment>
<feature type="domain" description="LysM" evidence="3">
    <location>
        <begin position="288"/>
        <end position="332"/>
    </location>
</feature>
<proteinExistence type="predicted"/>
<evidence type="ECO:0000313" key="4">
    <source>
        <dbReference type="EMBL" id="RKD89727.1"/>
    </source>
</evidence>
<evidence type="ECO:0000259" key="3">
    <source>
        <dbReference type="PROSITE" id="PS51782"/>
    </source>
</evidence>
<evidence type="ECO:0000256" key="2">
    <source>
        <dbReference type="SAM" id="SignalP"/>
    </source>
</evidence>
<dbReference type="Pfam" id="PF01476">
    <property type="entry name" value="LysM"/>
    <property type="match status" value="5"/>
</dbReference>
<evidence type="ECO:0000313" key="5">
    <source>
        <dbReference type="Proteomes" id="UP000283387"/>
    </source>
</evidence>
<dbReference type="GO" id="GO:0008932">
    <property type="term" value="F:lytic endotransglycosylase activity"/>
    <property type="evidence" value="ECO:0007669"/>
    <property type="project" value="TreeGrafter"/>
</dbReference>
<dbReference type="OrthoDB" id="2149800at2"/>
<dbReference type="CDD" id="cd06268">
    <property type="entry name" value="PBP1_ABC_transporter_LIVBP-like"/>
    <property type="match status" value="1"/>
</dbReference>
<reference evidence="4 5" key="1">
    <citation type="submission" date="2018-09" db="EMBL/GenBank/DDBJ databases">
        <title>Genomic Encyclopedia of Archaeal and Bacterial Type Strains, Phase II (KMG-II): from individual species to whole genera.</title>
        <authorList>
            <person name="Goeker M."/>
        </authorList>
    </citation>
    <scope>NUCLEOTIDE SEQUENCE [LARGE SCALE GENOMIC DNA]</scope>
    <source>
        <strain evidence="4 5">DSM 27148</strain>
    </source>
</reference>
<dbReference type="InterPro" id="IPR028082">
    <property type="entry name" value="Peripla_BP_I"/>
</dbReference>
<dbReference type="Gene3D" id="3.40.50.2300">
    <property type="match status" value="2"/>
</dbReference>
<feature type="domain" description="LysM" evidence="3">
    <location>
        <begin position="226"/>
        <end position="275"/>
    </location>
</feature>
<dbReference type="PANTHER" id="PTHR33734:SF22">
    <property type="entry name" value="MEMBRANE-BOUND LYTIC MUREIN TRANSGLYCOSYLASE D"/>
    <property type="match status" value="1"/>
</dbReference>
<feature type="domain" description="LysM" evidence="3">
    <location>
        <begin position="29"/>
        <end position="72"/>
    </location>
</feature>
<dbReference type="CDD" id="cd00118">
    <property type="entry name" value="LysM"/>
    <property type="match status" value="5"/>
</dbReference>
<keyword evidence="2" id="KW-0732">Signal</keyword>
<feature type="signal peptide" evidence="2">
    <location>
        <begin position="1"/>
        <end position="19"/>
    </location>
</feature>
<feature type="domain" description="LysM" evidence="3">
    <location>
        <begin position="87"/>
        <end position="130"/>
    </location>
</feature>